<accession>Q9KF67</accession>
<name>Q9KF67_HALH5</name>
<dbReference type="EMBL" id="BA000004">
    <property type="protein sequence ID" value="BAB04338.1"/>
    <property type="molecule type" value="Genomic_DNA"/>
</dbReference>
<evidence type="ECO:0000256" key="1">
    <source>
        <dbReference type="SAM" id="Phobius"/>
    </source>
</evidence>
<organism evidence="2 3">
    <name type="scientific">Halalkalibacterium halodurans (strain ATCC BAA-125 / DSM 18197 / FERM 7344 / JCM 9153 / C-125)</name>
    <name type="common">Bacillus halodurans</name>
    <dbReference type="NCBI Taxonomy" id="272558"/>
    <lineage>
        <taxon>Bacteria</taxon>
        <taxon>Bacillati</taxon>
        <taxon>Bacillota</taxon>
        <taxon>Bacilli</taxon>
        <taxon>Bacillales</taxon>
        <taxon>Bacillaceae</taxon>
        <taxon>Halalkalibacterium (ex Joshi et al. 2022)</taxon>
    </lineage>
</organism>
<dbReference type="PIR" id="C83727">
    <property type="entry name" value="C83727"/>
</dbReference>
<dbReference type="Proteomes" id="UP000001258">
    <property type="component" value="Chromosome"/>
</dbReference>
<dbReference type="AlphaFoldDB" id="Q9KF67"/>
<sequence length="316" mass="36385">MNNFGRDFKDAIEQIDVPHHRLQAAITTGIEKGRRRRSKAQRSLSIVASVFLVGLASLVVLSFIKSTQTNHLSFMDSLGYHLPNDIGSIILQDDSEEVLEADGMTIEAKPELRLTIDKIQLSPSYQLIEGTMRTPAEDEVFSNDDLFASVLLLTEENGSYKPLTVYNGEIYSNDDDIHFSYDSHSYRFKNIDWSDEYQSITLIPYIDEFEKSLVRGPFYEVSRIEAGDHTFDITNLSHKGQHTTLTIEAGEDFHYAFLSFLMFYIPGTDSYYLPLSIEQQENQFVLTYEKLPVEQNLHYSYHETNIYEELIAKIEW</sequence>
<evidence type="ECO:0000313" key="2">
    <source>
        <dbReference type="EMBL" id="BAB04338.1"/>
    </source>
</evidence>
<feature type="transmembrane region" description="Helical" evidence="1">
    <location>
        <begin position="44"/>
        <end position="64"/>
    </location>
</feature>
<keyword evidence="1" id="KW-0472">Membrane</keyword>
<reference evidence="2 3" key="1">
    <citation type="journal article" date="2000" name="Nucleic Acids Res.">
        <title>Complete genome sequence of the alkaliphilic bacterium Bacillus halodurans and genomic sequence comparison with Bacillus subtilis.</title>
        <authorList>
            <person name="Takami H."/>
            <person name="Nakasone K."/>
            <person name="Takaki Y."/>
            <person name="Maeno G."/>
            <person name="Sasaki R."/>
            <person name="Masui N."/>
            <person name="Fuji F."/>
            <person name="Hirama C."/>
            <person name="Nakamura Y."/>
            <person name="Ogasawara N."/>
            <person name="Kuhara S."/>
            <person name="Horikoshi K."/>
        </authorList>
    </citation>
    <scope>NUCLEOTIDE SEQUENCE [LARGE SCALE GENOMIC DNA]</scope>
    <source>
        <strain evidence="3">ATCC BAA-125 / DSM 18197 / FERM 7344 / JCM 9153 / C-125</strain>
    </source>
</reference>
<keyword evidence="1" id="KW-0812">Transmembrane</keyword>
<gene>
    <name evidence="2" type="ordered locus">BH0619</name>
</gene>
<dbReference type="RefSeq" id="WP_010896795.1">
    <property type="nucleotide sequence ID" value="NC_002570.2"/>
</dbReference>
<dbReference type="KEGG" id="bha:BH0619"/>
<proteinExistence type="predicted"/>
<evidence type="ECO:0000313" key="3">
    <source>
        <dbReference type="Proteomes" id="UP000001258"/>
    </source>
</evidence>
<protein>
    <submittedName>
        <fullName evidence="2">BH0619 protein</fullName>
    </submittedName>
</protein>
<keyword evidence="1" id="KW-1133">Transmembrane helix</keyword>
<keyword evidence="3" id="KW-1185">Reference proteome</keyword>
<dbReference type="HOGENOM" id="CLU_878964_0_0_9"/>